<feature type="transmembrane region" description="Helical" evidence="14">
    <location>
        <begin position="227"/>
        <end position="244"/>
    </location>
</feature>
<dbReference type="PROSITE" id="PS50850">
    <property type="entry name" value="MFS"/>
    <property type="match status" value="1"/>
</dbReference>
<dbReference type="InterPro" id="IPR005828">
    <property type="entry name" value="MFS_sugar_transport-like"/>
</dbReference>
<keyword evidence="17" id="KW-1185">Reference proteome</keyword>
<dbReference type="PROSITE" id="PS00217">
    <property type="entry name" value="SUGAR_TRANSPORT_2"/>
    <property type="match status" value="1"/>
</dbReference>
<keyword evidence="6 14" id="KW-0472">Membrane</keyword>
<keyword evidence="5 14" id="KW-1133">Transmembrane helix</keyword>
<feature type="transmembrane region" description="Helical" evidence="14">
    <location>
        <begin position="471"/>
        <end position="489"/>
    </location>
</feature>
<dbReference type="GO" id="GO:0016020">
    <property type="term" value="C:membrane"/>
    <property type="evidence" value="ECO:0007669"/>
    <property type="project" value="UniProtKB-SubCell"/>
</dbReference>
<evidence type="ECO:0000256" key="11">
    <source>
        <dbReference type="ARBA" id="ARBA00044668"/>
    </source>
</evidence>
<feature type="transmembrane region" description="Helical" evidence="14">
    <location>
        <begin position="375"/>
        <end position="395"/>
    </location>
</feature>
<comment type="subcellular location">
    <subcellularLocation>
        <location evidence="1">Membrane</location>
        <topology evidence="1">Multi-pass membrane protein</topology>
    </subcellularLocation>
</comment>
<evidence type="ECO:0000256" key="4">
    <source>
        <dbReference type="ARBA" id="ARBA00022692"/>
    </source>
</evidence>
<comment type="catalytic activity">
    <reaction evidence="11">
        <text>D-glucosamine(out) = D-glucosamine(in)</text>
        <dbReference type="Rhea" id="RHEA:78423"/>
        <dbReference type="ChEBI" id="CHEBI:58723"/>
    </reaction>
    <physiologicalReaction direction="left-to-right" evidence="11">
        <dbReference type="Rhea" id="RHEA:78424"/>
    </physiologicalReaction>
</comment>
<accession>A0A8K1FSX7</accession>
<dbReference type="InterPro" id="IPR045263">
    <property type="entry name" value="GLUT"/>
</dbReference>
<evidence type="ECO:0000256" key="3">
    <source>
        <dbReference type="ARBA" id="ARBA00022448"/>
    </source>
</evidence>
<protein>
    <recommendedName>
        <fullName evidence="13">Hexose transporter 1</fullName>
    </recommendedName>
</protein>
<dbReference type="Pfam" id="PF00083">
    <property type="entry name" value="Sugar_tr"/>
    <property type="match status" value="1"/>
</dbReference>
<evidence type="ECO:0000256" key="8">
    <source>
        <dbReference type="ARBA" id="ARBA00044648"/>
    </source>
</evidence>
<evidence type="ECO:0000256" key="1">
    <source>
        <dbReference type="ARBA" id="ARBA00004141"/>
    </source>
</evidence>
<dbReference type="PANTHER" id="PTHR23503:SF8">
    <property type="entry name" value="FACILITATED GLUCOSE TRANSPORTER PROTEIN 1"/>
    <property type="match status" value="1"/>
</dbReference>
<evidence type="ECO:0000256" key="10">
    <source>
        <dbReference type="ARBA" id="ARBA00044662"/>
    </source>
</evidence>
<dbReference type="SUPFAM" id="SSF103473">
    <property type="entry name" value="MFS general substrate transporter"/>
    <property type="match status" value="1"/>
</dbReference>
<comment type="catalytic activity">
    <reaction evidence="7">
        <text>D-galactose(in) = D-galactose(out)</text>
        <dbReference type="Rhea" id="RHEA:34915"/>
        <dbReference type="ChEBI" id="CHEBI:4139"/>
    </reaction>
    <physiologicalReaction direction="right-to-left" evidence="7">
        <dbReference type="Rhea" id="RHEA:34917"/>
    </physiologicalReaction>
</comment>
<dbReference type="EMBL" id="SPLM01000001">
    <property type="protein sequence ID" value="TMW68998.1"/>
    <property type="molecule type" value="Genomic_DNA"/>
</dbReference>
<comment type="catalytic activity">
    <reaction evidence="12">
        <text>D-fructose(out) = D-fructose(in)</text>
        <dbReference type="Rhea" id="RHEA:60372"/>
        <dbReference type="ChEBI" id="CHEBI:37721"/>
    </reaction>
    <physiologicalReaction direction="left-to-right" evidence="12">
        <dbReference type="Rhea" id="RHEA:60373"/>
    </physiologicalReaction>
</comment>
<evidence type="ECO:0000256" key="14">
    <source>
        <dbReference type="SAM" id="Phobius"/>
    </source>
</evidence>
<feature type="transmembrane region" description="Helical" evidence="14">
    <location>
        <begin position="57"/>
        <end position="74"/>
    </location>
</feature>
<evidence type="ECO:0000259" key="15">
    <source>
        <dbReference type="PROSITE" id="PS50850"/>
    </source>
</evidence>
<feature type="transmembrane region" description="Helical" evidence="14">
    <location>
        <begin position="339"/>
        <end position="363"/>
    </location>
</feature>
<name>A0A8K1FSX7_PYTOL</name>
<keyword evidence="4 14" id="KW-0812">Transmembrane</keyword>
<feature type="transmembrane region" description="Helical" evidence="14">
    <location>
        <begin position="495"/>
        <end position="514"/>
    </location>
</feature>
<dbReference type="InterPro" id="IPR005829">
    <property type="entry name" value="Sugar_transporter_CS"/>
</dbReference>
<feature type="transmembrane region" description="Helical" evidence="14">
    <location>
        <begin position="111"/>
        <end position="130"/>
    </location>
</feature>
<evidence type="ECO:0000256" key="2">
    <source>
        <dbReference type="ARBA" id="ARBA00011738"/>
    </source>
</evidence>
<dbReference type="Proteomes" id="UP000794436">
    <property type="component" value="Unassembled WGS sequence"/>
</dbReference>
<evidence type="ECO:0000256" key="7">
    <source>
        <dbReference type="ARBA" id="ARBA00044637"/>
    </source>
</evidence>
<feature type="transmembrane region" description="Helical" evidence="14">
    <location>
        <begin position="199"/>
        <end position="221"/>
    </location>
</feature>
<feature type="transmembrane region" description="Helical" evidence="14">
    <location>
        <begin position="402"/>
        <end position="424"/>
    </location>
</feature>
<evidence type="ECO:0000256" key="9">
    <source>
        <dbReference type="ARBA" id="ARBA00044656"/>
    </source>
</evidence>
<reference evidence="16" key="1">
    <citation type="submission" date="2019-03" db="EMBL/GenBank/DDBJ databases">
        <title>Long read genome sequence of the mycoparasitic Pythium oligandrum ATCC 38472 isolated from sugarbeet rhizosphere.</title>
        <authorList>
            <person name="Gaulin E."/>
        </authorList>
    </citation>
    <scope>NUCLEOTIDE SEQUENCE</scope>
    <source>
        <strain evidence="16">ATCC 38472_TT</strain>
    </source>
</reference>
<dbReference type="PRINTS" id="PR00171">
    <property type="entry name" value="SUGRTRNSPORT"/>
</dbReference>
<comment type="catalytic activity">
    <reaction evidence="9">
        <text>D-xylose(out) = D-xylose(in)</text>
        <dbReference type="Rhea" id="RHEA:78427"/>
        <dbReference type="ChEBI" id="CHEBI:53455"/>
    </reaction>
    <physiologicalReaction direction="left-to-right" evidence="9">
        <dbReference type="Rhea" id="RHEA:78428"/>
    </physiologicalReaction>
</comment>
<evidence type="ECO:0000256" key="6">
    <source>
        <dbReference type="ARBA" id="ARBA00023136"/>
    </source>
</evidence>
<dbReference type="InterPro" id="IPR036259">
    <property type="entry name" value="MFS_trans_sf"/>
</dbReference>
<comment type="subunit">
    <text evidence="2">Homodimer.</text>
</comment>
<dbReference type="GO" id="GO:0015149">
    <property type="term" value="F:hexose transmembrane transporter activity"/>
    <property type="evidence" value="ECO:0007669"/>
    <property type="project" value="TreeGrafter"/>
</dbReference>
<evidence type="ECO:0000313" key="16">
    <source>
        <dbReference type="EMBL" id="TMW68998.1"/>
    </source>
</evidence>
<comment type="catalytic activity">
    <reaction evidence="10">
        <text>D-mannose(out) = D-mannose(in)</text>
        <dbReference type="Rhea" id="RHEA:78391"/>
        <dbReference type="ChEBI" id="CHEBI:4208"/>
    </reaction>
    <physiologicalReaction direction="left-to-right" evidence="10">
        <dbReference type="Rhea" id="RHEA:78392"/>
    </physiologicalReaction>
</comment>
<feature type="transmembrane region" description="Helical" evidence="14">
    <location>
        <begin position="142"/>
        <end position="159"/>
    </location>
</feature>
<dbReference type="AlphaFoldDB" id="A0A8K1FSX7"/>
<dbReference type="PANTHER" id="PTHR23503">
    <property type="entry name" value="SOLUTE CARRIER FAMILY 2"/>
    <property type="match status" value="1"/>
</dbReference>
<evidence type="ECO:0000313" key="17">
    <source>
        <dbReference type="Proteomes" id="UP000794436"/>
    </source>
</evidence>
<comment type="caution">
    <text evidence="16">The sequence shown here is derived from an EMBL/GenBank/DDBJ whole genome shotgun (WGS) entry which is preliminary data.</text>
</comment>
<dbReference type="Gene3D" id="1.20.1250.20">
    <property type="entry name" value="MFS general substrate transporter like domains"/>
    <property type="match status" value="1"/>
</dbReference>
<proteinExistence type="predicted"/>
<gene>
    <name evidence="16" type="ORF">Poli38472_001154</name>
</gene>
<feature type="domain" description="Major facilitator superfamily (MFS) profile" evidence="15">
    <location>
        <begin position="66"/>
        <end position="518"/>
    </location>
</feature>
<keyword evidence="3" id="KW-0813">Transport</keyword>
<feature type="transmembrane region" description="Helical" evidence="14">
    <location>
        <begin position="165"/>
        <end position="187"/>
    </location>
</feature>
<dbReference type="InterPro" id="IPR003663">
    <property type="entry name" value="Sugar/inositol_transpt"/>
</dbReference>
<comment type="catalytic activity">
    <reaction evidence="8">
        <text>D-glucose(out) = D-glucose(in)</text>
        <dbReference type="Rhea" id="RHEA:60376"/>
        <dbReference type="ChEBI" id="CHEBI:4167"/>
    </reaction>
    <physiologicalReaction direction="left-to-right" evidence="8">
        <dbReference type="Rhea" id="RHEA:60377"/>
    </physiologicalReaction>
</comment>
<evidence type="ECO:0000256" key="13">
    <source>
        <dbReference type="ARBA" id="ARBA00044780"/>
    </source>
</evidence>
<dbReference type="InterPro" id="IPR020846">
    <property type="entry name" value="MFS_dom"/>
</dbReference>
<organism evidence="16 17">
    <name type="scientific">Pythium oligandrum</name>
    <name type="common">Mycoparasitic fungus</name>
    <dbReference type="NCBI Taxonomy" id="41045"/>
    <lineage>
        <taxon>Eukaryota</taxon>
        <taxon>Sar</taxon>
        <taxon>Stramenopiles</taxon>
        <taxon>Oomycota</taxon>
        <taxon>Peronosporomycetes</taxon>
        <taxon>Pythiales</taxon>
        <taxon>Pythiaceae</taxon>
        <taxon>Pythium</taxon>
    </lineage>
</organism>
<feature type="transmembrane region" description="Helical" evidence="14">
    <location>
        <begin position="430"/>
        <end position="450"/>
    </location>
</feature>
<dbReference type="OrthoDB" id="263957at2759"/>
<sequence>MDPDAVEPDMKRSVSIVMPDDHYPVAPFTQILTPLARNAPTTDVAFEAAAPPPVKKLVYSSVALALLAASYLGWCLSQLNLSTFHNQADCDARPVKPGTCLMFPGHSKTEWLFAVNALVIGGMIGAVSSAHISDRFGRKRTLVVNCGTMILGAIVQASAPSIPVFAVGRGIAGLASGTATALCNGYISEVAPPHLRGAFGSGYGLAIASGIFLVDVTFFFANTASGWRYIAGFPTVIALTFLFFSRHHMVESPSWLILKGRQEEAEQVLARLYGEEHVITALRWIVVKRAGFSQRSLSVNLSTVPENGTQLPVYVAQTKQNTNVSPFKTLMSKRYRIQVLLAIHMALATQFTGCNAVFFYSSMLFKTAGASDGRIGSIVVGTMLMIPNLFVIILTRRFGNRSMLLFGQGAMFIGSVGLTIALSLHISGLSIFFIAFYVFSYNIALGPLAYPTGTSLYPDSIRAAGTSIMMFTNWFGILSIGVGFPYVSAALGELAFLPFAVLTVYFIAFMYKFLPNTTGMTNDEIQSLFGPSSRV</sequence>
<evidence type="ECO:0000256" key="5">
    <source>
        <dbReference type="ARBA" id="ARBA00022989"/>
    </source>
</evidence>
<evidence type="ECO:0000256" key="12">
    <source>
        <dbReference type="ARBA" id="ARBA00044710"/>
    </source>
</evidence>